<evidence type="ECO:0000313" key="5">
    <source>
        <dbReference type="EMBL" id="KAK8493042.1"/>
    </source>
</evidence>
<gene>
    <name evidence="5" type="ORF">V6N12_017024</name>
</gene>
<accession>A0ABR2AJ51</accession>
<dbReference type="Pfam" id="PF00234">
    <property type="entry name" value="Tryp_alpha_amyl"/>
    <property type="match status" value="1"/>
</dbReference>
<dbReference type="PRINTS" id="PR00382">
    <property type="entry name" value="LIPIDTRNSFER"/>
</dbReference>
<keyword evidence="2" id="KW-0446">Lipid-binding</keyword>
<dbReference type="EMBL" id="JBBPBM010000655">
    <property type="protein sequence ID" value="KAK8493042.1"/>
    <property type="molecule type" value="Genomic_DNA"/>
</dbReference>
<feature type="chain" id="PRO_5047048991" description="Non-specific lipid-transfer protein" evidence="3">
    <location>
        <begin position="26"/>
        <end position="116"/>
    </location>
</feature>
<keyword evidence="2" id="KW-0813">Transport</keyword>
<comment type="caution">
    <text evidence="5">The sequence shown here is derived from an EMBL/GenBank/DDBJ whole genome shotgun (WGS) entry which is preliminary data.</text>
</comment>
<evidence type="ECO:0000259" key="4">
    <source>
        <dbReference type="SMART" id="SM00499"/>
    </source>
</evidence>
<evidence type="ECO:0000313" key="6">
    <source>
        <dbReference type="Proteomes" id="UP001472677"/>
    </source>
</evidence>
<keyword evidence="6" id="KW-1185">Reference proteome</keyword>
<feature type="signal peptide" evidence="3">
    <location>
        <begin position="1"/>
        <end position="25"/>
    </location>
</feature>
<dbReference type="SMART" id="SM00499">
    <property type="entry name" value="AAI"/>
    <property type="match status" value="1"/>
</dbReference>
<sequence length="116" mass="11973">MRRSIKSAVMLILLVITSDISETAAAPSCNEVIASLTPCLGFIKGAVVPAAECCSGAKNLAGQVSSNGDRESVCGCLKGVLTRIGAYDPNKMPLIGQKCGINISFPPISAQTDCSR</sequence>
<proteinExistence type="inferred from homology"/>
<evidence type="ECO:0000256" key="3">
    <source>
        <dbReference type="SAM" id="SignalP"/>
    </source>
</evidence>
<protein>
    <recommendedName>
        <fullName evidence="2">Non-specific lipid-transfer protein</fullName>
    </recommendedName>
</protein>
<dbReference type="InterPro" id="IPR000528">
    <property type="entry name" value="Plant_nsLTP"/>
</dbReference>
<reference evidence="5 6" key="1">
    <citation type="journal article" date="2024" name="G3 (Bethesda)">
        <title>Genome assembly of Hibiscus sabdariffa L. provides insights into metabolisms of medicinal natural products.</title>
        <authorList>
            <person name="Kim T."/>
        </authorList>
    </citation>
    <scope>NUCLEOTIDE SEQUENCE [LARGE SCALE GENOMIC DNA]</scope>
    <source>
        <strain evidence="5">TK-2024</strain>
        <tissue evidence="5">Old leaves</tissue>
    </source>
</reference>
<dbReference type="CDD" id="cd01960">
    <property type="entry name" value="nsLTP1"/>
    <property type="match status" value="1"/>
</dbReference>
<comment type="similarity">
    <text evidence="1 2">Belongs to the plant LTP family.</text>
</comment>
<keyword evidence="3" id="KW-0732">Signal</keyword>
<dbReference type="SUPFAM" id="SSF47699">
    <property type="entry name" value="Bifunctional inhibitor/lipid-transfer protein/seed storage 2S albumin"/>
    <property type="match status" value="1"/>
</dbReference>
<organism evidence="5 6">
    <name type="scientific">Hibiscus sabdariffa</name>
    <name type="common">roselle</name>
    <dbReference type="NCBI Taxonomy" id="183260"/>
    <lineage>
        <taxon>Eukaryota</taxon>
        <taxon>Viridiplantae</taxon>
        <taxon>Streptophyta</taxon>
        <taxon>Embryophyta</taxon>
        <taxon>Tracheophyta</taxon>
        <taxon>Spermatophyta</taxon>
        <taxon>Magnoliopsida</taxon>
        <taxon>eudicotyledons</taxon>
        <taxon>Gunneridae</taxon>
        <taxon>Pentapetalae</taxon>
        <taxon>rosids</taxon>
        <taxon>malvids</taxon>
        <taxon>Malvales</taxon>
        <taxon>Malvaceae</taxon>
        <taxon>Malvoideae</taxon>
        <taxon>Hibiscus</taxon>
    </lineage>
</organism>
<feature type="domain" description="Bifunctional inhibitor/plant lipid transfer protein/seed storage helical" evidence="4">
    <location>
        <begin position="29"/>
        <end position="114"/>
    </location>
</feature>
<evidence type="ECO:0000256" key="1">
    <source>
        <dbReference type="ARBA" id="ARBA00009748"/>
    </source>
</evidence>
<dbReference type="InterPro" id="IPR016140">
    <property type="entry name" value="Bifunc_inhib/LTP/seed_store"/>
</dbReference>
<comment type="function">
    <text evidence="2">Plant non-specific lipid-transfer proteins transfer phospholipids as well as galactolipids across membranes. May play a role in wax or cutin deposition in the cell walls of expanding epidermal cells and certain secretory tissues.</text>
</comment>
<dbReference type="PANTHER" id="PTHR33076">
    <property type="entry name" value="NON-SPECIFIC LIPID-TRANSFER PROTEIN 2-RELATED"/>
    <property type="match status" value="1"/>
</dbReference>
<name>A0ABR2AJ51_9ROSI</name>
<evidence type="ECO:0000256" key="2">
    <source>
        <dbReference type="RuleBase" id="RU000628"/>
    </source>
</evidence>
<dbReference type="Proteomes" id="UP001472677">
    <property type="component" value="Unassembled WGS sequence"/>
</dbReference>
<dbReference type="Gene3D" id="1.10.110.10">
    <property type="entry name" value="Plant lipid-transfer and hydrophobic proteins"/>
    <property type="match status" value="1"/>
</dbReference>
<dbReference type="InterPro" id="IPR036312">
    <property type="entry name" value="Bifun_inhib/LTP/seed_sf"/>
</dbReference>